<comment type="caution">
    <text evidence="1">The sequence shown here is derived from an EMBL/GenBank/DDBJ whole genome shotgun (WGS) entry which is preliminary data.</text>
</comment>
<sequence>MADLTFSSFAQGPLGEAIEAVDGGGSLPPPVFSPSVTLLGPGPEQNPVQGPDLRLLGPGDVAGLVPGSVVRREPAPGASDVEPNYLACVELVPAELPWILTPARANAGRLRPWLVLVVLDLDGSELHDGAPLPFVDARIDQLPDLGDSWGWAHVQSSAGAGDLPGGARAAAARLARLVCPRRLDSGVTYRALLVPAFETARRAGLGEPVAPDTPHTPAWDVRSGGSVKLPVYDSWTFGTGPSGDFEELVARLAPMDRNALAVSSVRRVDVRAPWPGDTAISPDPQVIGVQGALCPSPLPPPVDPPASAEVMDAVATRLRAHLDAAGRRIAGEDLPPGAPHTLAPPSYGGRHVLVDTLADGPPWLDQLNADPQRRIAAGLGAGYVRANQEDLMAKAWEQVGAIREANRLSNMVELTTGVAERLHERHVVPLTAGETVAFAAPAAARARLTGTTTLDLELRMSRLPDGAASTAFSRRVRPAGKLARATGLSGSGVLARALSGDVAVPARQSVVPPSPVVFAQADPALAATALTRQLMAVSALAQVATVNAADGGAALKERLDTLGGGVAQLALAGRPGEIREAIAPQLTEVSAVMTSLLGDLARGDTFAGLSRDGIALQPDDVGRRVTERFTPGDSHWQRLASQTSIPPHFTRTASGRVMRCPDFPVPTALALLASDPEWFLPGLGALPNNTVALLFQNSAFIESYLVGINHELMRELLWREYPTDMRGTPFLRFWPRPDASPDIAPLHTWTDQAPLGDRLLGDEALAILLVRGDVVRRYPAMLVTAVPSGRPDEAGRHRPDPAAEVFQPLFVITIDAQTKAYAFHIADEELQRPATREQPGWFFVMSENGYRIRFGFDEIGTQEPALISWDKAVWPLPGDGPDGGGAGAKVPLRRGFAFAGTRFDPPVPGTPTQAAWNRDAADIARVTLQKPFRVAIQADVLFDTGGAP</sequence>
<keyword evidence="2" id="KW-1185">Reference proteome</keyword>
<dbReference type="STRING" id="1385519.N801_19525"/>
<accession>A0A0A0JVP7</accession>
<organism evidence="1 2">
    <name type="scientific">Knoellia aerolata DSM 18566</name>
    <dbReference type="NCBI Taxonomy" id="1385519"/>
    <lineage>
        <taxon>Bacteria</taxon>
        <taxon>Bacillati</taxon>
        <taxon>Actinomycetota</taxon>
        <taxon>Actinomycetes</taxon>
        <taxon>Micrococcales</taxon>
        <taxon>Intrasporangiaceae</taxon>
        <taxon>Knoellia</taxon>
    </lineage>
</organism>
<dbReference type="RefSeq" id="WP_035940453.1">
    <property type="nucleotide sequence ID" value="NZ_AVPL01000077.1"/>
</dbReference>
<dbReference type="EMBL" id="AVPL01000077">
    <property type="protein sequence ID" value="KGN39706.1"/>
    <property type="molecule type" value="Genomic_DNA"/>
</dbReference>
<gene>
    <name evidence="1" type="ORF">N801_19525</name>
</gene>
<evidence type="ECO:0000313" key="1">
    <source>
        <dbReference type="EMBL" id="KGN39706.1"/>
    </source>
</evidence>
<dbReference type="AlphaFoldDB" id="A0A0A0JVP7"/>
<dbReference type="eggNOG" id="COG0222">
    <property type="taxonomic scope" value="Bacteria"/>
</dbReference>
<evidence type="ECO:0000313" key="2">
    <source>
        <dbReference type="Proteomes" id="UP000030013"/>
    </source>
</evidence>
<dbReference type="OrthoDB" id="9816502at2"/>
<proteinExistence type="predicted"/>
<name>A0A0A0JVP7_9MICO</name>
<dbReference type="Proteomes" id="UP000030013">
    <property type="component" value="Unassembled WGS sequence"/>
</dbReference>
<protein>
    <submittedName>
        <fullName evidence="1">Uncharacterized protein</fullName>
    </submittedName>
</protein>
<reference evidence="1 2" key="1">
    <citation type="submission" date="2013-08" db="EMBL/GenBank/DDBJ databases">
        <title>The genome sequence of Knoellia aerolata.</title>
        <authorList>
            <person name="Zhu W."/>
            <person name="Wang G."/>
        </authorList>
    </citation>
    <scope>NUCLEOTIDE SEQUENCE [LARGE SCALE GENOMIC DNA]</scope>
    <source>
        <strain evidence="1 2">DSM 18566</strain>
    </source>
</reference>